<organism evidence="2 3">
    <name type="scientific">Pleurodeles waltl</name>
    <name type="common">Iberian ribbed newt</name>
    <dbReference type="NCBI Taxonomy" id="8319"/>
    <lineage>
        <taxon>Eukaryota</taxon>
        <taxon>Metazoa</taxon>
        <taxon>Chordata</taxon>
        <taxon>Craniata</taxon>
        <taxon>Vertebrata</taxon>
        <taxon>Euteleostomi</taxon>
        <taxon>Amphibia</taxon>
        <taxon>Batrachia</taxon>
        <taxon>Caudata</taxon>
        <taxon>Salamandroidea</taxon>
        <taxon>Salamandridae</taxon>
        <taxon>Pleurodelinae</taxon>
        <taxon>Pleurodeles</taxon>
    </lineage>
</organism>
<proteinExistence type="predicted"/>
<sequence length="221" mass="23862">MSASDIQADGREESHMHFDPIDLDNQMLNQSSRTIEHMQSELQDLGGGTEAKITAQMMCNNDLPCFKRTPNQIGELVFLQLQSCLHSPWVSLLLLRALHPPLTPAFVSHLPASSFFVVRSGRLPASSFFVVRSGRLPASSLYVVRSGRLPASSLYVVRSGRLPASSLYVVRSGRLPASSLYVVRSGRLPASSLYVVRSGRLPASSLYGGLGPVGAVLGVNA</sequence>
<protein>
    <submittedName>
        <fullName evidence="2">Uncharacterized protein</fullName>
    </submittedName>
</protein>
<name>A0AAV7KXU6_PLEWA</name>
<dbReference type="AlphaFoldDB" id="A0AAV7KXU6"/>
<reference evidence="2" key="1">
    <citation type="journal article" date="2022" name="bioRxiv">
        <title>Sequencing and chromosome-scale assembly of the giantPleurodeles waltlgenome.</title>
        <authorList>
            <person name="Brown T."/>
            <person name="Elewa A."/>
            <person name="Iarovenko S."/>
            <person name="Subramanian E."/>
            <person name="Araus A.J."/>
            <person name="Petzold A."/>
            <person name="Susuki M."/>
            <person name="Suzuki K.-i.T."/>
            <person name="Hayashi T."/>
            <person name="Toyoda A."/>
            <person name="Oliveira C."/>
            <person name="Osipova E."/>
            <person name="Leigh N.D."/>
            <person name="Simon A."/>
            <person name="Yun M.H."/>
        </authorList>
    </citation>
    <scope>NUCLEOTIDE SEQUENCE</scope>
    <source>
        <strain evidence="2">20211129_DDA</strain>
        <tissue evidence="2">Liver</tissue>
    </source>
</reference>
<evidence type="ECO:0000256" key="1">
    <source>
        <dbReference type="SAM" id="MobiDB-lite"/>
    </source>
</evidence>
<accession>A0AAV7KXU6</accession>
<dbReference type="Proteomes" id="UP001066276">
    <property type="component" value="Chromosome 12"/>
</dbReference>
<evidence type="ECO:0000313" key="2">
    <source>
        <dbReference type="EMBL" id="KAJ1080998.1"/>
    </source>
</evidence>
<feature type="region of interest" description="Disordered" evidence="1">
    <location>
        <begin position="1"/>
        <end position="21"/>
    </location>
</feature>
<feature type="compositionally biased region" description="Basic and acidic residues" evidence="1">
    <location>
        <begin position="8"/>
        <end position="20"/>
    </location>
</feature>
<gene>
    <name evidence="2" type="ORF">NDU88_001185</name>
</gene>
<evidence type="ECO:0000313" key="3">
    <source>
        <dbReference type="Proteomes" id="UP001066276"/>
    </source>
</evidence>
<keyword evidence="3" id="KW-1185">Reference proteome</keyword>
<comment type="caution">
    <text evidence="2">The sequence shown here is derived from an EMBL/GenBank/DDBJ whole genome shotgun (WGS) entry which is preliminary data.</text>
</comment>
<dbReference type="EMBL" id="JANPWB010000016">
    <property type="protein sequence ID" value="KAJ1080998.1"/>
    <property type="molecule type" value="Genomic_DNA"/>
</dbReference>